<organism evidence="1 2">
    <name type="scientific">Gossypium arboreum</name>
    <name type="common">Tree cotton</name>
    <name type="synonym">Gossypium nanking</name>
    <dbReference type="NCBI Taxonomy" id="29729"/>
    <lineage>
        <taxon>Eukaryota</taxon>
        <taxon>Viridiplantae</taxon>
        <taxon>Streptophyta</taxon>
        <taxon>Embryophyta</taxon>
        <taxon>Tracheophyta</taxon>
        <taxon>Spermatophyta</taxon>
        <taxon>Magnoliopsida</taxon>
        <taxon>eudicotyledons</taxon>
        <taxon>Gunneridae</taxon>
        <taxon>Pentapetalae</taxon>
        <taxon>rosids</taxon>
        <taxon>malvids</taxon>
        <taxon>Malvales</taxon>
        <taxon>Malvaceae</taxon>
        <taxon>Malvoideae</taxon>
        <taxon>Gossypium</taxon>
    </lineage>
</organism>
<dbReference type="EMBL" id="JARKNE010000004">
    <property type="protein sequence ID" value="KAK5836825.1"/>
    <property type="molecule type" value="Genomic_DNA"/>
</dbReference>
<evidence type="ECO:0000313" key="1">
    <source>
        <dbReference type="EMBL" id="KAK5836825.1"/>
    </source>
</evidence>
<proteinExistence type="predicted"/>
<comment type="caution">
    <text evidence="1">The sequence shown here is derived from an EMBL/GenBank/DDBJ whole genome shotgun (WGS) entry which is preliminary data.</text>
</comment>
<accession>A0ABR0QCF6</accession>
<dbReference type="Proteomes" id="UP001358586">
    <property type="component" value="Chromosome 4"/>
</dbReference>
<name>A0ABR0QCF6_GOSAR</name>
<protein>
    <submittedName>
        <fullName evidence="1">Uncharacterized protein</fullName>
    </submittedName>
</protein>
<sequence>MSAPEFGAALGIYTDEFIGANNFLHLHRHIHHSPSCCWTDLTANQIRYDASCLKETSLSPALRYIYVLLAHTLTSMRESTGVEGSHLSWSLRNSSRLILGPLRHSRDVIDTHIRRPDGSFGNF</sequence>
<keyword evidence="2" id="KW-1185">Reference proteome</keyword>
<evidence type="ECO:0000313" key="2">
    <source>
        <dbReference type="Proteomes" id="UP001358586"/>
    </source>
</evidence>
<reference evidence="1 2" key="1">
    <citation type="submission" date="2023-03" db="EMBL/GenBank/DDBJ databases">
        <title>WGS of Gossypium arboreum.</title>
        <authorList>
            <person name="Yu D."/>
        </authorList>
    </citation>
    <scope>NUCLEOTIDE SEQUENCE [LARGE SCALE GENOMIC DNA]</scope>
    <source>
        <tissue evidence="1">Leaf</tissue>
    </source>
</reference>
<gene>
    <name evidence="1" type="ORF">PVK06_012627</name>
</gene>